<dbReference type="GO" id="GO:0016705">
    <property type="term" value="F:oxidoreductase activity, acting on paired donors, with incorporation or reduction of molecular oxygen"/>
    <property type="evidence" value="ECO:0007669"/>
    <property type="project" value="InterPro"/>
</dbReference>
<evidence type="ECO:0000256" key="2">
    <source>
        <dbReference type="ARBA" id="ARBA00010617"/>
    </source>
</evidence>
<gene>
    <name evidence="8" type="ORF">BDV96DRAFT_496298</name>
</gene>
<comment type="similarity">
    <text evidence="2 7">Belongs to the cytochrome P450 family.</text>
</comment>
<evidence type="ECO:0000256" key="1">
    <source>
        <dbReference type="ARBA" id="ARBA00001971"/>
    </source>
</evidence>
<evidence type="ECO:0000313" key="9">
    <source>
        <dbReference type="Proteomes" id="UP000799770"/>
    </source>
</evidence>
<dbReference type="PROSITE" id="PS00086">
    <property type="entry name" value="CYTOCHROME_P450"/>
    <property type="match status" value="1"/>
</dbReference>
<dbReference type="OrthoDB" id="1470350at2759"/>
<dbReference type="PANTHER" id="PTHR24287">
    <property type="entry name" value="P450, PUTATIVE (EUROFUNG)-RELATED"/>
    <property type="match status" value="1"/>
</dbReference>
<evidence type="ECO:0000256" key="6">
    <source>
        <dbReference type="ARBA" id="ARBA00023033"/>
    </source>
</evidence>
<evidence type="ECO:0000313" key="8">
    <source>
        <dbReference type="EMBL" id="KAF2113244.1"/>
    </source>
</evidence>
<evidence type="ECO:0000256" key="7">
    <source>
        <dbReference type="RuleBase" id="RU000461"/>
    </source>
</evidence>
<dbReference type="GO" id="GO:0005506">
    <property type="term" value="F:iron ion binding"/>
    <property type="evidence" value="ECO:0007669"/>
    <property type="project" value="InterPro"/>
</dbReference>
<dbReference type="AlphaFoldDB" id="A0A6A5Z2F8"/>
<dbReference type="EMBL" id="ML977328">
    <property type="protein sequence ID" value="KAF2113244.1"/>
    <property type="molecule type" value="Genomic_DNA"/>
</dbReference>
<dbReference type="InterPro" id="IPR017972">
    <property type="entry name" value="Cyt_P450_CS"/>
</dbReference>
<protein>
    <submittedName>
        <fullName evidence="8">Cytochrome P450 monooxygenase</fullName>
    </submittedName>
</protein>
<dbReference type="PRINTS" id="PR00385">
    <property type="entry name" value="P450"/>
</dbReference>
<dbReference type="Pfam" id="PF00067">
    <property type="entry name" value="p450"/>
    <property type="match status" value="1"/>
</dbReference>
<organism evidence="8 9">
    <name type="scientific">Lophiotrema nucula</name>
    <dbReference type="NCBI Taxonomy" id="690887"/>
    <lineage>
        <taxon>Eukaryota</taxon>
        <taxon>Fungi</taxon>
        <taxon>Dikarya</taxon>
        <taxon>Ascomycota</taxon>
        <taxon>Pezizomycotina</taxon>
        <taxon>Dothideomycetes</taxon>
        <taxon>Pleosporomycetidae</taxon>
        <taxon>Pleosporales</taxon>
        <taxon>Lophiotremataceae</taxon>
        <taxon>Lophiotrema</taxon>
    </lineage>
</organism>
<keyword evidence="5 7" id="KW-0408">Iron</keyword>
<dbReference type="Gene3D" id="1.10.630.10">
    <property type="entry name" value="Cytochrome P450"/>
    <property type="match status" value="1"/>
</dbReference>
<evidence type="ECO:0000256" key="4">
    <source>
        <dbReference type="ARBA" id="ARBA00023002"/>
    </source>
</evidence>
<evidence type="ECO:0000256" key="3">
    <source>
        <dbReference type="ARBA" id="ARBA00022723"/>
    </source>
</evidence>
<keyword evidence="9" id="KW-1185">Reference proteome</keyword>
<accession>A0A6A5Z2F8</accession>
<dbReference type="GO" id="GO:0020037">
    <property type="term" value="F:heme binding"/>
    <property type="evidence" value="ECO:0007669"/>
    <property type="project" value="InterPro"/>
</dbReference>
<sequence length="495" mass="57320">MKSPTFRLLFGGLLLFVLLRIIYSRLKRRSIIRQYGCKSIPRYPHRDRFFGIDLFLRYKKAFEERDFKGLNQRLFSTYGKVFECNFLGTRLIKTMNPDITKYVHATYFDNFGVEKIRSGAEYLWGDGITVTEGERWAARRKLIKPAFDAVHISNLENRGLEKHVERLMELLPRDGETVDLMPLFKRLSLDTASEFIFGESMDALLNPDAAKDFLDAFWYAQKGSGLRVHLLGKRLSFLHRDPKWYQSCDIAIKFLDERVDRAIDRVKQGKPTDRLIDQMAQASSDRLTLRSQMQNVFTPAHDGAAVTLSNIFFHLSRNPEAWAKLRAEILPTAHLPITYDLLKSYNFLKNVVRETHRITPISVLIQRQCIKPVVFPTGGGNDGMSPLYVDKDDIVEMNFACIMKDSSYWGEDAEDFRPERWESLRPRPTWEYTPFGGGPRVCPGFRLVFAEVAYTLVTILRKYKGLESRDDRPWTEDTRSTFQNLHGAKVALMLA</sequence>
<name>A0A6A5Z2F8_9PLEO</name>
<dbReference type="InterPro" id="IPR047146">
    <property type="entry name" value="Cyt_P450_E_CYP52_fungi"/>
</dbReference>
<dbReference type="InterPro" id="IPR036396">
    <property type="entry name" value="Cyt_P450_sf"/>
</dbReference>
<dbReference type="InterPro" id="IPR001128">
    <property type="entry name" value="Cyt_P450"/>
</dbReference>
<dbReference type="PANTHER" id="PTHR24287:SF19">
    <property type="entry name" value="CYTOCHROME P450"/>
    <property type="match status" value="1"/>
</dbReference>
<keyword evidence="6 7" id="KW-0503">Monooxygenase</keyword>
<dbReference type="SUPFAM" id="SSF48264">
    <property type="entry name" value="Cytochrome P450"/>
    <property type="match status" value="1"/>
</dbReference>
<reference evidence="8" key="1">
    <citation type="journal article" date="2020" name="Stud. Mycol.">
        <title>101 Dothideomycetes genomes: a test case for predicting lifestyles and emergence of pathogens.</title>
        <authorList>
            <person name="Haridas S."/>
            <person name="Albert R."/>
            <person name="Binder M."/>
            <person name="Bloem J."/>
            <person name="Labutti K."/>
            <person name="Salamov A."/>
            <person name="Andreopoulos B."/>
            <person name="Baker S."/>
            <person name="Barry K."/>
            <person name="Bills G."/>
            <person name="Bluhm B."/>
            <person name="Cannon C."/>
            <person name="Castanera R."/>
            <person name="Culley D."/>
            <person name="Daum C."/>
            <person name="Ezra D."/>
            <person name="Gonzalez J."/>
            <person name="Henrissat B."/>
            <person name="Kuo A."/>
            <person name="Liang C."/>
            <person name="Lipzen A."/>
            <person name="Lutzoni F."/>
            <person name="Magnuson J."/>
            <person name="Mondo S."/>
            <person name="Nolan M."/>
            <person name="Ohm R."/>
            <person name="Pangilinan J."/>
            <person name="Park H.-J."/>
            <person name="Ramirez L."/>
            <person name="Alfaro M."/>
            <person name="Sun H."/>
            <person name="Tritt A."/>
            <person name="Yoshinaga Y."/>
            <person name="Zwiers L.-H."/>
            <person name="Turgeon B."/>
            <person name="Goodwin S."/>
            <person name="Spatafora J."/>
            <person name="Crous P."/>
            <person name="Grigoriev I."/>
        </authorList>
    </citation>
    <scope>NUCLEOTIDE SEQUENCE</scope>
    <source>
        <strain evidence="8">CBS 627.86</strain>
    </source>
</reference>
<dbReference type="Proteomes" id="UP000799770">
    <property type="component" value="Unassembled WGS sequence"/>
</dbReference>
<keyword evidence="3 7" id="KW-0479">Metal-binding</keyword>
<evidence type="ECO:0000256" key="5">
    <source>
        <dbReference type="ARBA" id="ARBA00023004"/>
    </source>
</evidence>
<keyword evidence="4 7" id="KW-0560">Oxidoreductase</keyword>
<dbReference type="GO" id="GO:0004497">
    <property type="term" value="F:monooxygenase activity"/>
    <property type="evidence" value="ECO:0007669"/>
    <property type="project" value="UniProtKB-KW"/>
</dbReference>
<keyword evidence="7" id="KW-0349">Heme</keyword>
<comment type="cofactor">
    <cofactor evidence="1">
        <name>heme</name>
        <dbReference type="ChEBI" id="CHEBI:30413"/>
    </cofactor>
</comment>
<proteinExistence type="inferred from homology"/>